<proteinExistence type="predicted"/>
<dbReference type="Gene3D" id="2.30.130.30">
    <property type="entry name" value="Hypothetical protein"/>
    <property type="match status" value="1"/>
</dbReference>
<keyword evidence="2" id="KW-1185">Reference proteome</keyword>
<dbReference type="AlphaFoldDB" id="A0A7Y9YCM1"/>
<dbReference type="InterPro" id="IPR015947">
    <property type="entry name" value="PUA-like_sf"/>
</dbReference>
<gene>
    <name evidence="1" type="ORF">BKA05_000069</name>
</gene>
<sequence>MGTRAVGRVALLSIHPRYADGILAGAKRVEFRKRPLAADVTHVVVYATAPVSAVVGAFSVEGQHTLTPAELWQRFADVGGIEEDAFAAYYGSRDLGTGIAVGEVLRSAAPMCLRSHLGISHPPQSFRYLAAETAQAVLRQMRPAPAAVSA</sequence>
<dbReference type="SUPFAM" id="SSF88697">
    <property type="entry name" value="PUA domain-like"/>
    <property type="match status" value="1"/>
</dbReference>
<reference evidence="1 2" key="1">
    <citation type="submission" date="2020-07" db="EMBL/GenBank/DDBJ databases">
        <title>Sequencing the genomes of 1000 actinobacteria strains.</title>
        <authorList>
            <person name="Klenk H.-P."/>
        </authorList>
    </citation>
    <scope>NUCLEOTIDE SEQUENCE [LARGE SCALE GENOMIC DNA]</scope>
    <source>
        <strain evidence="1 2">DSM 18248</strain>
    </source>
</reference>
<evidence type="ECO:0000313" key="2">
    <source>
        <dbReference type="Proteomes" id="UP000537326"/>
    </source>
</evidence>
<dbReference type="RefSeq" id="WP_179529653.1">
    <property type="nucleotide sequence ID" value="NZ_BAAAPP010000002.1"/>
</dbReference>
<protein>
    <submittedName>
        <fullName evidence="1">Putative transcriptional regulator</fullName>
    </submittedName>
</protein>
<name>A0A7Y9YCM1_9ACTN</name>
<evidence type="ECO:0000313" key="1">
    <source>
        <dbReference type="EMBL" id="NYI08554.1"/>
    </source>
</evidence>
<accession>A0A7Y9YCM1</accession>
<organism evidence="1 2">
    <name type="scientific">Nocardioides marinus</name>
    <dbReference type="NCBI Taxonomy" id="374514"/>
    <lineage>
        <taxon>Bacteria</taxon>
        <taxon>Bacillati</taxon>
        <taxon>Actinomycetota</taxon>
        <taxon>Actinomycetes</taxon>
        <taxon>Propionibacteriales</taxon>
        <taxon>Nocardioidaceae</taxon>
        <taxon>Nocardioides</taxon>
    </lineage>
</organism>
<dbReference type="Proteomes" id="UP000537326">
    <property type="component" value="Unassembled WGS sequence"/>
</dbReference>
<dbReference type="EMBL" id="JACBZI010000001">
    <property type="protein sequence ID" value="NYI08554.1"/>
    <property type="molecule type" value="Genomic_DNA"/>
</dbReference>
<comment type="caution">
    <text evidence="1">The sequence shown here is derived from an EMBL/GenBank/DDBJ whole genome shotgun (WGS) entry which is preliminary data.</text>
</comment>